<gene>
    <name evidence="8" type="ORF">ACHAWO_012080</name>
</gene>
<comment type="caution">
    <text evidence="8">The sequence shown here is derived from an EMBL/GenBank/DDBJ whole genome shotgun (WGS) entry which is preliminary data.</text>
</comment>
<sequence length="388" mass="43540">MSSIIPRHTRYLTSQSYAPCFSCKSKVLHASSGNRHHQSLPSFGIIAALNKQNIIGINGSLPWKHLPQDREHFVNTTRDRVLIIGRKSFAEENPTGSHVEHVRACIVLSKRMGADDLTMLNEKRGGPELKLARSFEEALCIASELKSALNAVNNVIQRSDDDIDCWVAGGASIYKGALLHEHLQEVNLTHVDMEIDESYWKERQKKSNKKNQFAIASIVIIVLVAVAGSALYVRNARNPTNDIARRNLHEATSDQRKECESRVNSRQECTSICLPERNSIQRKTMHQACLHGCQQAHAASTALGCRGKTDETKTKQNPVELTEEDVFEVVGVLAYSHCSKFQSVDPKPDVFATCRKYHRSGTKQGFRLGMEAMNKILDEEWKKVKIEP</sequence>
<dbReference type="InterPro" id="IPR012259">
    <property type="entry name" value="DHFR"/>
</dbReference>
<name>A0ABD3NFW2_9STRA</name>
<dbReference type="EC" id="1.5.1.3" evidence="2"/>
<proteinExistence type="predicted"/>
<protein>
    <recommendedName>
        <fullName evidence="2">dihydrofolate reductase</fullName>
        <ecNumber evidence="2">1.5.1.3</ecNumber>
    </recommendedName>
</protein>
<keyword evidence="5" id="KW-0560">Oxidoreductase</keyword>
<dbReference type="SUPFAM" id="SSF53597">
    <property type="entry name" value="Dihydrofolate reductase-like"/>
    <property type="match status" value="1"/>
</dbReference>
<accession>A0ABD3NFW2</accession>
<evidence type="ECO:0000256" key="2">
    <source>
        <dbReference type="ARBA" id="ARBA00012856"/>
    </source>
</evidence>
<keyword evidence="6" id="KW-0472">Membrane</keyword>
<evidence type="ECO:0000259" key="7">
    <source>
        <dbReference type="Pfam" id="PF00186"/>
    </source>
</evidence>
<keyword evidence="4" id="KW-0521">NADP</keyword>
<evidence type="ECO:0000256" key="5">
    <source>
        <dbReference type="ARBA" id="ARBA00023002"/>
    </source>
</evidence>
<dbReference type="CDD" id="cd00209">
    <property type="entry name" value="DHFR"/>
    <property type="match status" value="1"/>
</dbReference>
<dbReference type="InterPro" id="IPR001796">
    <property type="entry name" value="DHFR_dom"/>
</dbReference>
<dbReference type="GO" id="GO:0006730">
    <property type="term" value="P:one-carbon metabolic process"/>
    <property type="evidence" value="ECO:0007669"/>
    <property type="project" value="UniProtKB-KW"/>
</dbReference>
<dbReference type="EMBL" id="JALLPJ020001180">
    <property type="protein sequence ID" value="KAL3774755.1"/>
    <property type="molecule type" value="Genomic_DNA"/>
</dbReference>
<keyword evidence="6" id="KW-1133">Transmembrane helix</keyword>
<dbReference type="PANTHER" id="PTHR48069">
    <property type="entry name" value="DIHYDROFOLATE REDUCTASE"/>
    <property type="match status" value="1"/>
</dbReference>
<keyword evidence="6" id="KW-0812">Transmembrane</keyword>
<dbReference type="PANTHER" id="PTHR48069:SF3">
    <property type="entry name" value="DIHYDROFOLATE REDUCTASE"/>
    <property type="match status" value="1"/>
</dbReference>
<keyword evidence="3" id="KW-0554">One-carbon metabolism</keyword>
<feature type="domain" description="DHFR" evidence="7">
    <location>
        <begin position="44"/>
        <end position="209"/>
    </location>
</feature>
<dbReference type="InterPro" id="IPR024072">
    <property type="entry name" value="DHFR-like_dom_sf"/>
</dbReference>
<reference evidence="8 9" key="1">
    <citation type="submission" date="2024-10" db="EMBL/GenBank/DDBJ databases">
        <title>Updated reference genomes for cyclostephanoid diatoms.</title>
        <authorList>
            <person name="Roberts W.R."/>
            <person name="Alverson A.J."/>
        </authorList>
    </citation>
    <scope>NUCLEOTIDE SEQUENCE [LARGE SCALE GENOMIC DNA]</scope>
    <source>
        <strain evidence="8 9">AJA010-31</strain>
    </source>
</reference>
<keyword evidence="9" id="KW-1185">Reference proteome</keyword>
<dbReference type="Gene3D" id="3.40.430.10">
    <property type="entry name" value="Dihydrofolate Reductase, subunit A"/>
    <property type="match status" value="1"/>
</dbReference>
<organism evidence="8 9">
    <name type="scientific">Cyclotella atomus</name>
    <dbReference type="NCBI Taxonomy" id="382360"/>
    <lineage>
        <taxon>Eukaryota</taxon>
        <taxon>Sar</taxon>
        <taxon>Stramenopiles</taxon>
        <taxon>Ochrophyta</taxon>
        <taxon>Bacillariophyta</taxon>
        <taxon>Coscinodiscophyceae</taxon>
        <taxon>Thalassiosirophycidae</taxon>
        <taxon>Stephanodiscales</taxon>
        <taxon>Stephanodiscaceae</taxon>
        <taxon>Cyclotella</taxon>
    </lineage>
</organism>
<dbReference type="Proteomes" id="UP001530400">
    <property type="component" value="Unassembled WGS sequence"/>
</dbReference>
<evidence type="ECO:0000256" key="4">
    <source>
        <dbReference type="ARBA" id="ARBA00022857"/>
    </source>
</evidence>
<dbReference type="Pfam" id="PF00186">
    <property type="entry name" value="DHFR_1"/>
    <property type="match status" value="1"/>
</dbReference>
<evidence type="ECO:0000256" key="3">
    <source>
        <dbReference type="ARBA" id="ARBA00022563"/>
    </source>
</evidence>
<comment type="pathway">
    <text evidence="1">Cofactor biosynthesis; tetrahydrofolate biosynthesis; 5,6,7,8-tetrahydrofolate from 7,8-dihydrofolate: step 1/1.</text>
</comment>
<evidence type="ECO:0000256" key="6">
    <source>
        <dbReference type="SAM" id="Phobius"/>
    </source>
</evidence>
<feature type="transmembrane region" description="Helical" evidence="6">
    <location>
        <begin position="213"/>
        <end position="233"/>
    </location>
</feature>
<dbReference type="GO" id="GO:0004146">
    <property type="term" value="F:dihydrofolate reductase activity"/>
    <property type="evidence" value="ECO:0007669"/>
    <property type="project" value="UniProtKB-EC"/>
</dbReference>
<evidence type="ECO:0000256" key="1">
    <source>
        <dbReference type="ARBA" id="ARBA00004903"/>
    </source>
</evidence>
<evidence type="ECO:0000313" key="9">
    <source>
        <dbReference type="Proteomes" id="UP001530400"/>
    </source>
</evidence>
<dbReference type="AlphaFoldDB" id="A0ABD3NFW2"/>
<evidence type="ECO:0000313" key="8">
    <source>
        <dbReference type="EMBL" id="KAL3774755.1"/>
    </source>
</evidence>